<gene>
    <name evidence="1" type="ORF">GCM10011609_28000</name>
</gene>
<protein>
    <submittedName>
        <fullName evidence="1">Uncharacterized protein</fullName>
    </submittedName>
</protein>
<dbReference type="EMBL" id="BMNC01000003">
    <property type="protein sequence ID" value="GGM89493.1"/>
    <property type="molecule type" value="Genomic_DNA"/>
</dbReference>
<sequence length="204" mass="22416">MGVTFFHTNNLRSGYRHLAARLVAVHTGCFWAGSQRLVDHMRIPGRRPRRAAAVTGAKNSAAARLIALRSLLEVAKRAVALQPAAEQIIGACAQPGDVPAQVARQGGRLASDYCRLHGWAMDLIGDADRASLEFRVTELLHYHAEMIDTCLKLAFPKFRSPRLEQRRLALRGLGEPTRTLRDARAALALWISDLELTDGVVPPP</sequence>
<proteinExistence type="predicted"/>
<reference evidence="2" key="1">
    <citation type="journal article" date="2019" name="Int. J. Syst. Evol. Microbiol.">
        <title>The Global Catalogue of Microorganisms (GCM) 10K type strain sequencing project: providing services to taxonomists for standard genome sequencing and annotation.</title>
        <authorList>
            <consortium name="The Broad Institute Genomics Platform"/>
            <consortium name="The Broad Institute Genome Sequencing Center for Infectious Disease"/>
            <person name="Wu L."/>
            <person name="Ma J."/>
        </authorList>
    </citation>
    <scope>NUCLEOTIDE SEQUENCE [LARGE SCALE GENOMIC DNA]</scope>
    <source>
        <strain evidence="2">CGMCC 4.7319</strain>
    </source>
</reference>
<name>A0ABQ2HUN6_9PSEU</name>
<dbReference type="Proteomes" id="UP000597656">
    <property type="component" value="Unassembled WGS sequence"/>
</dbReference>
<comment type="caution">
    <text evidence="1">The sequence shown here is derived from an EMBL/GenBank/DDBJ whole genome shotgun (WGS) entry which is preliminary data.</text>
</comment>
<keyword evidence="2" id="KW-1185">Reference proteome</keyword>
<organism evidence="1 2">
    <name type="scientific">Lentzea pudingi</name>
    <dbReference type="NCBI Taxonomy" id="1789439"/>
    <lineage>
        <taxon>Bacteria</taxon>
        <taxon>Bacillati</taxon>
        <taxon>Actinomycetota</taxon>
        <taxon>Actinomycetes</taxon>
        <taxon>Pseudonocardiales</taxon>
        <taxon>Pseudonocardiaceae</taxon>
        <taxon>Lentzea</taxon>
    </lineage>
</organism>
<accession>A0ABQ2HUN6</accession>
<evidence type="ECO:0000313" key="2">
    <source>
        <dbReference type="Proteomes" id="UP000597656"/>
    </source>
</evidence>
<evidence type="ECO:0000313" key="1">
    <source>
        <dbReference type="EMBL" id="GGM89493.1"/>
    </source>
</evidence>